<feature type="compositionally biased region" description="Basic and acidic residues" evidence="1">
    <location>
        <begin position="1"/>
        <end position="18"/>
    </location>
</feature>
<accession>G5QKU4</accession>
<feature type="region of interest" description="Disordered" evidence="1">
    <location>
        <begin position="1"/>
        <end position="42"/>
    </location>
</feature>
<gene>
    <name evidence="2" type="ORF">LTSERUB_3317</name>
</gene>
<dbReference type="Proteomes" id="UP000004903">
    <property type="component" value="Unassembled WGS sequence"/>
</dbReference>
<evidence type="ECO:0000313" key="3">
    <source>
        <dbReference type="Proteomes" id="UP000004903"/>
    </source>
</evidence>
<dbReference type="AlphaFoldDB" id="G5QKU4"/>
<evidence type="ECO:0000256" key="1">
    <source>
        <dbReference type="SAM" id="MobiDB-lite"/>
    </source>
</evidence>
<sequence length="42" mass="4523">MDESRDPPQRRGAARETALRLTARQPYRRDAKSAGNGAPGAA</sequence>
<name>G5QKU4_SALRU</name>
<comment type="caution">
    <text evidence="2">The sequence shown here is derived from an EMBL/GenBank/DDBJ whole genome shotgun (WGS) entry which is preliminary data.</text>
</comment>
<dbReference type="EMBL" id="AFCT01001190">
    <property type="protein sequence ID" value="EHC86884.1"/>
    <property type="molecule type" value="Genomic_DNA"/>
</dbReference>
<dbReference type="PATRIC" id="fig|913081.3.peg.2597"/>
<proteinExistence type="predicted"/>
<organism evidence="2 3">
    <name type="scientific">Salmonella enterica subsp. enterica serovar Rubislaw str. A4-653</name>
    <dbReference type="NCBI Taxonomy" id="913081"/>
    <lineage>
        <taxon>Bacteria</taxon>
        <taxon>Pseudomonadati</taxon>
        <taxon>Pseudomonadota</taxon>
        <taxon>Gammaproteobacteria</taxon>
        <taxon>Enterobacterales</taxon>
        <taxon>Enterobacteriaceae</taxon>
        <taxon>Salmonella</taxon>
    </lineage>
</organism>
<reference evidence="2 3" key="1">
    <citation type="journal article" date="2011" name="BMC Genomics">
        <title>Genome sequencing reveals diversification of virulence factor content and possible host adaptation in distinct subpopulations of Salmonella enterica.</title>
        <authorList>
            <person name="den Bakker H.C."/>
            <person name="Moreno Switt A.I."/>
            <person name="Govoni G."/>
            <person name="Cummings C.A."/>
            <person name="Ranieri M.L."/>
            <person name="Degoricija L."/>
            <person name="Hoelzer K."/>
            <person name="Rodriguez-Rivera L.D."/>
            <person name="Brown S."/>
            <person name="Bolchacova E."/>
            <person name="Furtado M.R."/>
            <person name="Wiedmann M."/>
        </authorList>
    </citation>
    <scope>NUCLEOTIDE SEQUENCE [LARGE SCALE GENOMIC DNA]</scope>
    <source>
        <strain evidence="2 3">A4-653</strain>
    </source>
</reference>
<protein>
    <submittedName>
        <fullName evidence="2">Uncharacterized protein</fullName>
    </submittedName>
</protein>
<evidence type="ECO:0000313" key="2">
    <source>
        <dbReference type="EMBL" id="EHC86884.1"/>
    </source>
</evidence>